<dbReference type="InterPro" id="IPR050593">
    <property type="entry name" value="LovG"/>
</dbReference>
<accession>A0A9P8TC56</accession>
<dbReference type="Pfam" id="PF03959">
    <property type="entry name" value="FSH1"/>
    <property type="match status" value="1"/>
</dbReference>
<protein>
    <recommendedName>
        <fullName evidence="2">Serine hydrolase domain-containing protein</fullName>
    </recommendedName>
</protein>
<dbReference type="Proteomes" id="UP000769528">
    <property type="component" value="Unassembled WGS sequence"/>
</dbReference>
<dbReference type="SUPFAM" id="SSF53474">
    <property type="entry name" value="alpha/beta-Hydrolases"/>
    <property type="match status" value="1"/>
</dbReference>
<dbReference type="Gene3D" id="3.40.50.1820">
    <property type="entry name" value="alpha/beta hydrolase"/>
    <property type="match status" value="1"/>
</dbReference>
<comment type="caution">
    <text evidence="3">The sequence shown here is derived from an EMBL/GenBank/DDBJ whole genome shotgun (WGS) entry which is preliminary data.</text>
</comment>
<keyword evidence="1" id="KW-0378">Hydrolase</keyword>
<dbReference type="GO" id="GO:0005737">
    <property type="term" value="C:cytoplasm"/>
    <property type="evidence" value="ECO:0007669"/>
    <property type="project" value="TreeGrafter"/>
</dbReference>
<evidence type="ECO:0000259" key="2">
    <source>
        <dbReference type="Pfam" id="PF03959"/>
    </source>
</evidence>
<proteinExistence type="predicted"/>
<dbReference type="PANTHER" id="PTHR48070">
    <property type="entry name" value="ESTERASE OVCA2"/>
    <property type="match status" value="1"/>
</dbReference>
<dbReference type="EMBL" id="JAEUBF010001057">
    <property type="protein sequence ID" value="KAH3673100.1"/>
    <property type="molecule type" value="Genomic_DNA"/>
</dbReference>
<dbReference type="PANTHER" id="PTHR48070:SF9">
    <property type="entry name" value="FAMILY OF SERINE HYDROLASES 1"/>
    <property type="match status" value="1"/>
</dbReference>
<dbReference type="OrthoDB" id="2094269at2759"/>
<gene>
    <name evidence="3" type="ORF">WICMUC_003933</name>
</gene>
<dbReference type="InterPro" id="IPR005645">
    <property type="entry name" value="FSH-like_dom"/>
</dbReference>
<evidence type="ECO:0000256" key="1">
    <source>
        <dbReference type="ARBA" id="ARBA00022801"/>
    </source>
</evidence>
<evidence type="ECO:0000313" key="4">
    <source>
        <dbReference type="Proteomes" id="UP000769528"/>
    </source>
</evidence>
<name>A0A9P8TC56_9ASCO</name>
<evidence type="ECO:0000313" key="3">
    <source>
        <dbReference type="EMBL" id="KAH3673100.1"/>
    </source>
</evidence>
<sequence length="229" mass="26201">MSKVLCLHGFLQNGKIFSEKSSGLRKLLKKSNIQLDYIDGPIELTRNDLPFIIDDDSKWNEIVQSNINKAWFYHSDNSNELNIDLALETVFNYISLNGPYDGIIGFSQGAAISCIIANTINSKLSKHGNFKFALHVSGYSFTDKDSQNLEININENFKDLFQIDKDYQTKTLFIYGENDNSVPMNRSKYLANLYPNSIKLEYKHDGGHFIPNKKEFLRPIVEEIESSLK</sequence>
<feature type="domain" description="Serine hydrolase" evidence="2">
    <location>
        <begin position="2"/>
        <end position="219"/>
    </location>
</feature>
<dbReference type="GO" id="GO:0005634">
    <property type="term" value="C:nucleus"/>
    <property type="evidence" value="ECO:0007669"/>
    <property type="project" value="TreeGrafter"/>
</dbReference>
<dbReference type="AlphaFoldDB" id="A0A9P8TC56"/>
<dbReference type="GO" id="GO:0016787">
    <property type="term" value="F:hydrolase activity"/>
    <property type="evidence" value="ECO:0007669"/>
    <property type="project" value="UniProtKB-KW"/>
</dbReference>
<reference evidence="3" key="2">
    <citation type="submission" date="2021-01" db="EMBL/GenBank/DDBJ databases">
        <authorList>
            <person name="Schikora-Tamarit M.A."/>
        </authorList>
    </citation>
    <scope>NUCLEOTIDE SEQUENCE</scope>
    <source>
        <strain evidence="3">CBS6341</strain>
    </source>
</reference>
<keyword evidence="4" id="KW-1185">Reference proteome</keyword>
<dbReference type="InterPro" id="IPR029058">
    <property type="entry name" value="AB_hydrolase_fold"/>
</dbReference>
<organism evidence="3 4">
    <name type="scientific">Wickerhamomyces mucosus</name>
    <dbReference type="NCBI Taxonomy" id="1378264"/>
    <lineage>
        <taxon>Eukaryota</taxon>
        <taxon>Fungi</taxon>
        <taxon>Dikarya</taxon>
        <taxon>Ascomycota</taxon>
        <taxon>Saccharomycotina</taxon>
        <taxon>Saccharomycetes</taxon>
        <taxon>Phaffomycetales</taxon>
        <taxon>Wickerhamomycetaceae</taxon>
        <taxon>Wickerhamomyces</taxon>
    </lineage>
</organism>
<reference evidence="3" key="1">
    <citation type="journal article" date="2021" name="Open Biol.">
        <title>Shared evolutionary footprints suggest mitochondrial oxidative damage underlies multiple complex I losses in fungi.</title>
        <authorList>
            <person name="Schikora-Tamarit M.A."/>
            <person name="Marcet-Houben M."/>
            <person name="Nosek J."/>
            <person name="Gabaldon T."/>
        </authorList>
    </citation>
    <scope>NUCLEOTIDE SEQUENCE</scope>
    <source>
        <strain evidence="3">CBS6341</strain>
    </source>
</reference>